<dbReference type="EMBL" id="CM046120">
    <property type="protein sequence ID" value="KAI8437254.1"/>
    <property type="molecule type" value="Genomic_DNA"/>
</dbReference>
<keyword evidence="2" id="KW-1185">Reference proteome</keyword>
<sequence>MGLNPVFVKIHSQRCADTQPGNYERGRHWFYDYKVVLSDDSTDSDTDTDSTDLRSSDDSESIDSLSLGK</sequence>
<evidence type="ECO:0000313" key="2">
    <source>
        <dbReference type="Proteomes" id="UP001064048"/>
    </source>
</evidence>
<reference evidence="1 2" key="1">
    <citation type="journal article" date="2022" name="Genome Biol. Evol.">
        <title>The Spruce Budworm Genome: Reconstructing the Evolutionary History of Antifreeze Proteins.</title>
        <authorList>
            <person name="Beliveau C."/>
            <person name="Gagne P."/>
            <person name="Picq S."/>
            <person name="Vernygora O."/>
            <person name="Keeling C.I."/>
            <person name="Pinkney K."/>
            <person name="Doucet D."/>
            <person name="Wen F."/>
            <person name="Johnston J.S."/>
            <person name="Maaroufi H."/>
            <person name="Boyle B."/>
            <person name="Laroche J."/>
            <person name="Dewar K."/>
            <person name="Juretic N."/>
            <person name="Blackburn G."/>
            <person name="Nisole A."/>
            <person name="Brunet B."/>
            <person name="Brandao M."/>
            <person name="Lumley L."/>
            <person name="Duan J."/>
            <person name="Quan G."/>
            <person name="Lucarotti C.J."/>
            <person name="Roe A.D."/>
            <person name="Sperling F.A.H."/>
            <person name="Levesque R.C."/>
            <person name="Cusson M."/>
        </authorList>
    </citation>
    <scope>NUCLEOTIDE SEQUENCE [LARGE SCALE GENOMIC DNA]</scope>
    <source>
        <strain evidence="1">Glfc:IPQL:Cfum</strain>
    </source>
</reference>
<accession>A0ACC0KL56</accession>
<gene>
    <name evidence="1" type="ORF">MSG28_011640</name>
</gene>
<comment type="caution">
    <text evidence="1">The sequence shown here is derived from an EMBL/GenBank/DDBJ whole genome shotgun (WGS) entry which is preliminary data.</text>
</comment>
<name>A0ACC0KL56_CHOFU</name>
<proteinExistence type="predicted"/>
<organism evidence="1 2">
    <name type="scientific">Choristoneura fumiferana</name>
    <name type="common">Spruce budworm moth</name>
    <name type="synonym">Archips fumiferana</name>
    <dbReference type="NCBI Taxonomy" id="7141"/>
    <lineage>
        <taxon>Eukaryota</taxon>
        <taxon>Metazoa</taxon>
        <taxon>Ecdysozoa</taxon>
        <taxon>Arthropoda</taxon>
        <taxon>Hexapoda</taxon>
        <taxon>Insecta</taxon>
        <taxon>Pterygota</taxon>
        <taxon>Neoptera</taxon>
        <taxon>Endopterygota</taxon>
        <taxon>Lepidoptera</taxon>
        <taxon>Glossata</taxon>
        <taxon>Ditrysia</taxon>
        <taxon>Tortricoidea</taxon>
        <taxon>Tortricidae</taxon>
        <taxon>Tortricinae</taxon>
        <taxon>Choristoneura</taxon>
    </lineage>
</organism>
<dbReference type="Proteomes" id="UP001064048">
    <property type="component" value="Chromosome 20"/>
</dbReference>
<protein>
    <submittedName>
        <fullName evidence="1">Uncharacterized protein</fullName>
    </submittedName>
</protein>
<evidence type="ECO:0000313" key="1">
    <source>
        <dbReference type="EMBL" id="KAI8437254.1"/>
    </source>
</evidence>